<feature type="transmembrane region" description="Helical" evidence="8">
    <location>
        <begin position="342"/>
        <end position="368"/>
    </location>
</feature>
<feature type="transmembrane region" description="Helical" evidence="8">
    <location>
        <begin position="7"/>
        <end position="25"/>
    </location>
</feature>
<protein>
    <submittedName>
        <fullName evidence="9">Choline transporter</fullName>
    </submittedName>
</protein>
<dbReference type="AlphaFoldDB" id="A0A172ZGI6"/>
<feature type="transmembrane region" description="Helical" evidence="8">
    <location>
        <begin position="308"/>
        <end position="330"/>
    </location>
</feature>
<evidence type="ECO:0000313" key="9">
    <source>
        <dbReference type="EMBL" id="ANF96623.1"/>
    </source>
</evidence>
<keyword evidence="3" id="KW-0813">Transport</keyword>
<evidence type="ECO:0000256" key="3">
    <source>
        <dbReference type="ARBA" id="ARBA00022448"/>
    </source>
</evidence>
<organism evidence="9 10">
    <name type="scientific">Paenibacillus bovis</name>
    <dbReference type="NCBI Taxonomy" id="1616788"/>
    <lineage>
        <taxon>Bacteria</taxon>
        <taxon>Bacillati</taxon>
        <taxon>Bacillota</taxon>
        <taxon>Bacilli</taxon>
        <taxon>Bacillales</taxon>
        <taxon>Paenibacillaceae</taxon>
        <taxon>Paenibacillus</taxon>
    </lineage>
</organism>
<reference evidence="10" key="1">
    <citation type="submission" date="2015-10" db="EMBL/GenBank/DDBJ databases">
        <title>Genome of Paenibacillus bovis sp. nov.</title>
        <authorList>
            <person name="Wu Z."/>
            <person name="Gao C."/>
            <person name="Liu Z."/>
            <person name="Zheng H."/>
        </authorList>
    </citation>
    <scope>NUCLEOTIDE SEQUENCE [LARGE SCALE GENOMIC DNA]</scope>
    <source>
        <strain evidence="10">BD3526</strain>
    </source>
</reference>
<name>A0A172ZGI6_9BACL</name>
<dbReference type="Proteomes" id="UP000078148">
    <property type="component" value="Chromosome"/>
</dbReference>
<dbReference type="InterPro" id="IPR000060">
    <property type="entry name" value="BCCT_transptr"/>
</dbReference>
<dbReference type="OrthoDB" id="9775735at2"/>
<dbReference type="GO" id="GO:0022857">
    <property type="term" value="F:transmembrane transporter activity"/>
    <property type="evidence" value="ECO:0007669"/>
    <property type="project" value="InterPro"/>
</dbReference>
<accession>A0A172ZGI6</accession>
<keyword evidence="6 8" id="KW-1133">Transmembrane helix</keyword>
<gene>
    <name evidence="9" type="ORF">AR543_11805</name>
</gene>
<feature type="transmembrane region" description="Helical" evidence="8">
    <location>
        <begin position="435"/>
        <end position="453"/>
    </location>
</feature>
<proteinExistence type="inferred from homology"/>
<dbReference type="STRING" id="1616788.AR543_11805"/>
<keyword evidence="7 8" id="KW-0472">Membrane</keyword>
<evidence type="ECO:0000256" key="8">
    <source>
        <dbReference type="SAM" id="Phobius"/>
    </source>
</evidence>
<comment type="similarity">
    <text evidence="2">Belongs to the BCCT transporter (TC 2.A.15) family.</text>
</comment>
<feature type="transmembrane region" description="Helical" evidence="8">
    <location>
        <begin position="465"/>
        <end position="486"/>
    </location>
</feature>
<evidence type="ECO:0000313" key="10">
    <source>
        <dbReference type="Proteomes" id="UP000078148"/>
    </source>
</evidence>
<reference evidence="9 10" key="2">
    <citation type="journal article" date="2016" name="Int. J. Syst. Evol. Microbiol.">
        <title>Paenibacillus bovis sp. nov., isolated from raw yak (Bos grunniens) milk.</title>
        <authorList>
            <person name="Gao C."/>
            <person name="Han J."/>
            <person name="Liu Z."/>
            <person name="Xu X."/>
            <person name="Hang F."/>
            <person name="Wu Z."/>
        </authorList>
    </citation>
    <scope>NUCLEOTIDE SEQUENCE [LARGE SCALE GENOMIC DNA]</scope>
    <source>
        <strain evidence="9 10">BD3526</strain>
    </source>
</reference>
<feature type="transmembrane region" description="Helical" evidence="8">
    <location>
        <begin position="45"/>
        <end position="64"/>
    </location>
</feature>
<comment type="subcellular location">
    <subcellularLocation>
        <location evidence="1">Cell membrane</location>
        <topology evidence="1">Multi-pass membrane protein</topology>
    </subcellularLocation>
</comment>
<dbReference type="PANTHER" id="PTHR30047">
    <property type="entry name" value="HIGH-AFFINITY CHOLINE TRANSPORT PROTEIN-RELATED"/>
    <property type="match status" value="1"/>
</dbReference>
<dbReference type="KEGG" id="pbv:AR543_11805"/>
<sequence length="510" mass="55374">MKKASSVFYISAAILLLLVLVGVIAPKAFESVTSSTESFITDTFGWYYLIIVTGFVAICLYLLVSPAGKIKLGKPDDKPEFSRPTWVAMLFSAGVGIGLVFYGTAEPISHFAISSPTGETGSDQAVRDAMQYTFFHWGIHAWAVYGLVGLSLAYFMFRRGETGLISSTLKPVLGRHASGAVGKAIDVVAVLATVMGVATSLGFGAVQINGGLSYLFGIPSTIVSQFIIILAVTVLFMLSALSGLDKGIKILSNANMLLAAVVFLIVFIFGPTLFTLNLFTDTLGKYLQNFVNMSFRLAPLNSENRHWINVWTIFYWAWWIAWSPFVGIFIARVSKGRTIREFVTYVLLAPSLISFLWFSVFGGSAIAIERSGTKIISALATQESLFGMLSTFPWSTIISVVAIGLIAIFFITSADSGTFVLAMMTTNGSQNPNNTLKIIWGLLLTAIALVLLYSGGLQGLQNTMIIAALPFSLVIILMAVSLLKVLNNDARELSRTKRNQPSTRDTKNEK</sequence>
<evidence type="ECO:0000256" key="1">
    <source>
        <dbReference type="ARBA" id="ARBA00004651"/>
    </source>
</evidence>
<dbReference type="RefSeq" id="WP_060534639.1">
    <property type="nucleotide sequence ID" value="NZ_CP013023.1"/>
</dbReference>
<dbReference type="GO" id="GO:0005886">
    <property type="term" value="C:plasma membrane"/>
    <property type="evidence" value="ECO:0007669"/>
    <property type="project" value="UniProtKB-SubCell"/>
</dbReference>
<evidence type="ECO:0000256" key="7">
    <source>
        <dbReference type="ARBA" id="ARBA00023136"/>
    </source>
</evidence>
<feature type="transmembrane region" description="Helical" evidence="8">
    <location>
        <begin position="184"/>
        <end position="206"/>
    </location>
</feature>
<dbReference type="Pfam" id="PF02028">
    <property type="entry name" value="BCCT"/>
    <property type="match status" value="1"/>
</dbReference>
<keyword evidence="5 8" id="KW-0812">Transmembrane</keyword>
<feature type="transmembrane region" description="Helical" evidence="8">
    <location>
        <begin position="256"/>
        <end position="279"/>
    </location>
</feature>
<feature type="transmembrane region" description="Helical" evidence="8">
    <location>
        <begin position="226"/>
        <end position="244"/>
    </location>
</feature>
<evidence type="ECO:0000256" key="4">
    <source>
        <dbReference type="ARBA" id="ARBA00022475"/>
    </source>
</evidence>
<dbReference type="NCBIfam" id="TIGR00842">
    <property type="entry name" value="bcct"/>
    <property type="match status" value="1"/>
</dbReference>
<feature type="transmembrane region" description="Helical" evidence="8">
    <location>
        <begin position="392"/>
        <end position="414"/>
    </location>
</feature>
<dbReference type="EMBL" id="CP013023">
    <property type="protein sequence ID" value="ANF96623.1"/>
    <property type="molecule type" value="Genomic_DNA"/>
</dbReference>
<evidence type="ECO:0000256" key="6">
    <source>
        <dbReference type="ARBA" id="ARBA00022989"/>
    </source>
</evidence>
<feature type="transmembrane region" description="Helical" evidence="8">
    <location>
        <begin position="85"/>
        <end position="105"/>
    </location>
</feature>
<keyword evidence="4" id="KW-1003">Cell membrane</keyword>
<evidence type="ECO:0000256" key="5">
    <source>
        <dbReference type="ARBA" id="ARBA00022692"/>
    </source>
</evidence>
<keyword evidence="10" id="KW-1185">Reference proteome</keyword>
<dbReference type="PANTHER" id="PTHR30047:SF7">
    <property type="entry name" value="HIGH-AFFINITY CHOLINE TRANSPORT PROTEIN"/>
    <property type="match status" value="1"/>
</dbReference>
<evidence type="ECO:0000256" key="2">
    <source>
        <dbReference type="ARBA" id="ARBA00005658"/>
    </source>
</evidence>
<feature type="transmembrane region" description="Helical" evidence="8">
    <location>
        <begin position="134"/>
        <end position="157"/>
    </location>
</feature>